<sequence>MDKSGKFLAPKKARLLGVCVFILIIISTCLFFLDLSILRPSPNPSEYMGKTTVNNDVTYIIYFEKSLDYEYTVSTLVFEQFIQVYSELLQDDLLAQVEHRFDSVLNGFTFKLPEEDALREKFSEYIPNAAFSGDILALLYQYLVAHGENLLGSNHVELHLEKDQTMSIHE</sequence>
<name>A0AAX4H7A4_9ASCO</name>
<keyword evidence="1" id="KW-0812">Transmembrane</keyword>
<reference evidence="2 3" key="1">
    <citation type="submission" date="2023-10" db="EMBL/GenBank/DDBJ databases">
        <title>Draft Genome Sequence of Candida saopaulonensis from a very Premature Infant with Sepsis.</title>
        <authorList>
            <person name="Ning Y."/>
            <person name="Dai R."/>
            <person name="Xiao M."/>
            <person name="Xu Y."/>
            <person name="Yan Q."/>
            <person name="Zhang L."/>
        </authorList>
    </citation>
    <scope>NUCLEOTIDE SEQUENCE [LARGE SCALE GENOMIC DNA]</scope>
    <source>
        <strain evidence="2 3">19XY460</strain>
    </source>
</reference>
<evidence type="ECO:0000313" key="2">
    <source>
        <dbReference type="EMBL" id="WPK23847.1"/>
    </source>
</evidence>
<gene>
    <name evidence="2" type="ORF">PUMCH_001097</name>
</gene>
<dbReference type="GeneID" id="88172165"/>
<dbReference type="KEGG" id="asau:88172165"/>
<dbReference type="RefSeq" id="XP_062876233.1">
    <property type="nucleotide sequence ID" value="XM_063020163.1"/>
</dbReference>
<keyword evidence="1" id="KW-1133">Transmembrane helix</keyword>
<dbReference type="EMBL" id="CP138894">
    <property type="protein sequence ID" value="WPK23847.1"/>
    <property type="molecule type" value="Genomic_DNA"/>
</dbReference>
<protein>
    <submittedName>
        <fullName evidence="2">Uncharacterized protein</fullName>
    </submittedName>
</protein>
<accession>A0AAX4H7A4</accession>
<proteinExistence type="predicted"/>
<keyword evidence="3" id="KW-1185">Reference proteome</keyword>
<feature type="transmembrane region" description="Helical" evidence="1">
    <location>
        <begin position="12"/>
        <end position="33"/>
    </location>
</feature>
<dbReference type="AlphaFoldDB" id="A0AAX4H7A4"/>
<evidence type="ECO:0000313" key="3">
    <source>
        <dbReference type="Proteomes" id="UP001338582"/>
    </source>
</evidence>
<organism evidence="2 3">
    <name type="scientific">Australozyma saopauloensis</name>
    <dbReference type="NCBI Taxonomy" id="291208"/>
    <lineage>
        <taxon>Eukaryota</taxon>
        <taxon>Fungi</taxon>
        <taxon>Dikarya</taxon>
        <taxon>Ascomycota</taxon>
        <taxon>Saccharomycotina</taxon>
        <taxon>Pichiomycetes</taxon>
        <taxon>Metschnikowiaceae</taxon>
        <taxon>Australozyma</taxon>
    </lineage>
</organism>
<dbReference type="Proteomes" id="UP001338582">
    <property type="component" value="Chromosome 1"/>
</dbReference>
<keyword evidence="1" id="KW-0472">Membrane</keyword>
<evidence type="ECO:0000256" key="1">
    <source>
        <dbReference type="SAM" id="Phobius"/>
    </source>
</evidence>